<keyword evidence="6" id="KW-0627">Porphyrin biosynthesis</keyword>
<keyword evidence="5" id="KW-0560">Oxidoreductase</keyword>
<comment type="subunit">
    <text evidence="3">Homodimer.</text>
</comment>
<comment type="similarity">
    <text evidence="2">Belongs to the aerobic coproporphyrinogen-III oxidase family.</text>
</comment>
<evidence type="ECO:0000256" key="1">
    <source>
        <dbReference type="ARBA" id="ARBA00005168"/>
    </source>
</evidence>
<dbReference type="InterPro" id="IPR001260">
    <property type="entry name" value="Coprogen_oxidase_aer"/>
</dbReference>
<gene>
    <name evidence="9" type="ORF">PGLA2088_LOCUS1129</name>
</gene>
<evidence type="ECO:0000256" key="6">
    <source>
        <dbReference type="ARBA" id="ARBA00023244"/>
    </source>
</evidence>
<feature type="signal peptide" evidence="8">
    <location>
        <begin position="1"/>
        <end position="19"/>
    </location>
</feature>
<dbReference type="InterPro" id="IPR036406">
    <property type="entry name" value="Coprogen_oxidase_aer_sf"/>
</dbReference>
<dbReference type="AlphaFoldDB" id="A0A813H1U1"/>
<dbReference type="Proteomes" id="UP000626109">
    <property type="component" value="Unassembled WGS sequence"/>
</dbReference>
<protein>
    <recommendedName>
        <fullName evidence="4">coproporphyrinogen oxidase</fullName>
        <ecNumber evidence="4">1.3.3.3</ecNumber>
    </recommendedName>
</protein>
<dbReference type="InterPro" id="IPR018375">
    <property type="entry name" value="Coprogen_oxidase_CS"/>
</dbReference>
<dbReference type="PANTHER" id="PTHR10755:SF0">
    <property type="entry name" value="OXYGEN-DEPENDENT COPROPORPHYRINOGEN-III OXIDASE, MITOCHONDRIAL"/>
    <property type="match status" value="1"/>
</dbReference>
<dbReference type="PANTHER" id="PTHR10755">
    <property type="entry name" value="COPROPORPHYRINOGEN III OXIDASE, MITOCHONDRIAL"/>
    <property type="match status" value="1"/>
</dbReference>
<dbReference type="NCBIfam" id="NF003727">
    <property type="entry name" value="PRK05330.1"/>
    <property type="match status" value="1"/>
</dbReference>
<dbReference type="PRINTS" id="PR00073">
    <property type="entry name" value="COPRGNOXDASE"/>
</dbReference>
<dbReference type="Gene3D" id="3.40.1500.10">
    <property type="entry name" value="Coproporphyrinogen III oxidase, aerobic"/>
    <property type="match status" value="1"/>
</dbReference>
<dbReference type="EMBL" id="CAJNNW010000846">
    <property type="protein sequence ID" value="CAE8631612.1"/>
    <property type="molecule type" value="Genomic_DNA"/>
</dbReference>
<dbReference type="PROSITE" id="PS01021">
    <property type="entry name" value="COPROGEN_OXIDASE"/>
    <property type="match status" value="1"/>
</dbReference>
<evidence type="ECO:0000256" key="7">
    <source>
        <dbReference type="SAM" id="MobiDB-lite"/>
    </source>
</evidence>
<dbReference type="GO" id="GO:0005737">
    <property type="term" value="C:cytoplasm"/>
    <property type="evidence" value="ECO:0007669"/>
    <property type="project" value="TreeGrafter"/>
</dbReference>
<dbReference type="InterPro" id="IPR036291">
    <property type="entry name" value="NAD(P)-bd_dom_sf"/>
</dbReference>
<dbReference type="SUPFAM" id="SSF102886">
    <property type="entry name" value="Coproporphyrinogen III oxidase"/>
    <property type="match status" value="1"/>
</dbReference>
<evidence type="ECO:0000256" key="2">
    <source>
        <dbReference type="ARBA" id="ARBA00010644"/>
    </source>
</evidence>
<dbReference type="InterPro" id="IPR002347">
    <property type="entry name" value="SDR_fam"/>
</dbReference>
<comment type="caution">
    <text evidence="9">The sequence shown here is derived from an EMBL/GenBank/DDBJ whole genome shotgun (WGS) entry which is preliminary data.</text>
</comment>
<proteinExistence type="inferred from homology"/>
<dbReference type="EC" id="1.3.3.3" evidence="4"/>
<dbReference type="GO" id="GO:0006782">
    <property type="term" value="P:protoporphyrinogen IX biosynthetic process"/>
    <property type="evidence" value="ECO:0007669"/>
    <property type="project" value="UniProtKB-UniPathway"/>
</dbReference>
<sequence length="795" mass="86419">MAFGCKILFCGAVALLLSAAPPLLLSEFAGGWTVAARSSLKVESMPNMAGKIVLVTGANTGIGRITALELARKGATVILHGRTGERVAGVAAEIAAFGGNVQVVAADMADLASVAGMAKQVALLAMGPLDVVVLNAGLCKDCIGQSDEGFEMTKDGFELHIQASTASGAHAGEWRFDDGIAVGCGLHSRSYAEGLRYENWQTKGSNYTDGAAYGQSKLANVMMADQVHARYGIASVSLHPGIIVTDLGRYINHEKRPFFLTLLGSLFNLARMTVEQGALNQLWAATTPGYFDPIGRREKVAHTAFSPATSAECRDLCWDRSHELLGRFRGRRNKLPTPPLELELEFVGNQHADGWDTVVSRRNGGKHRLIVLAAAATTAAAFGCRAAWALPGSHSHRGLGTTPRHRNAEAVPSNDGPQAMPSSARPTEAFSAGAALVLAAAAAGSAAAVLANRGRRQSGGAKRPEPARVILQAYTSLCKDSDPPECMRRRFEAVIAEAQEQICKQIEELDGGATFCYEPYDRPTGGGGIARVLKNGNVFEKAGVNLSVVYGEMPQDALKAATERGVQRGGVDLKPGEKVPFFACGLSSVMHPKNPHCPTMHFNYRYFETDFGTWWFGGGTDITPSYLDVDDMKHFHGTYKGALDEFGPDWYPKFKAWADTYFYIPHRGETRGLGGIFFDDFNSEDPEFHLEFSTACVKAVTDSYVPILTKNRDLEYTEQQKEWQLMRRGRYVEFNLVYDRGTIFGLKMLATGVGRLESILMSLPETARWEYCFEPQPGSKEAEIMDAFKNPREWV</sequence>
<feature type="chain" id="PRO_5032268708" description="coproporphyrinogen oxidase" evidence="8">
    <location>
        <begin position="20"/>
        <end position="795"/>
    </location>
</feature>
<evidence type="ECO:0000256" key="4">
    <source>
        <dbReference type="ARBA" id="ARBA00012869"/>
    </source>
</evidence>
<evidence type="ECO:0000256" key="3">
    <source>
        <dbReference type="ARBA" id="ARBA00011738"/>
    </source>
</evidence>
<dbReference type="GO" id="GO:0004109">
    <property type="term" value="F:coproporphyrinogen oxidase activity"/>
    <property type="evidence" value="ECO:0007669"/>
    <property type="project" value="UniProtKB-EC"/>
</dbReference>
<comment type="pathway">
    <text evidence="1">Porphyrin-containing compound metabolism; protoporphyrin-IX biosynthesis; protoporphyrinogen-IX from coproporphyrinogen-III (O2 route): step 1/1.</text>
</comment>
<dbReference type="SUPFAM" id="SSF51735">
    <property type="entry name" value="NAD(P)-binding Rossmann-fold domains"/>
    <property type="match status" value="1"/>
</dbReference>
<evidence type="ECO:0000313" key="10">
    <source>
        <dbReference type="Proteomes" id="UP000626109"/>
    </source>
</evidence>
<keyword evidence="8" id="KW-0732">Signal</keyword>
<dbReference type="Gene3D" id="3.40.50.720">
    <property type="entry name" value="NAD(P)-binding Rossmann-like Domain"/>
    <property type="match status" value="1"/>
</dbReference>
<reference evidence="9" key="1">
    <citation type="submission" date="2021-02" db="EMBL/GenBank/DDBJ databases">
        <authorList>
            <person name="Dougan E. K."/>
            <person name="Rhodes N."/>
            <person name="Thang M."/>
            <person name="Chan C."/>
        </authorList>
    </citation>
    <scope>NUCLEOTIDE SEQUENCE</scope>
</reference>
<evidence type="ECO:0000313" key="9">
    <source>
        <dbReference type="EMBL" id="CAE8631612.1"/>
    </source>
</evidence>
<accession>A0A813H1U1</accession>
<dbReference type="Pfam" id="PF00106">
    <property type="entry name" value="adh_short"/>
    <property type="match status" value="1"/>
</dbReference>
<feature type="region of interest" description="Disordered" evidence="7">
    <location>
        <begin position="395"/>
        <end position="425"/>
    </location>
</feature>
<evidence type="ECO:0000256" key="8">
    <source>
        <dbReference type="SAM" id="SignalP"/>
    </source>
</evidence>
<dbReference type="UniPathway" id="UPA00251">
    <property type="reaction ID" value="UER00322"/>
</dbReference>
<evidence type="ECO:0000256" key="5">
    <source>
        <dbReference type="ARBA" id="ARBA00023002"/>
    </source>
</evidence>
<dbReference type="Pfam" id="PF01218">
    <property type="entry name" value="Coprogen_oxidas"/>
    <property type="match status" value="1"/>
</dbReference>
<organism evidence="9 10">
    <name type="scientific">Polarella glacialis</name>
    <name type="common">Dinoflagellate</name>
    <dbReference type="NCBI Taxonomy" id="89957"/>
    <lineage>
        <taxon>Eukaryota</taxon>
        <taxon>Sar</taxon>
        <taxon>Alveolata</taxon>
        <taxon>Dinophyceae</taxon>
        <taxon>Suessiales</taxon>
        <taxon>Suessiaceae</taxon>
        <taxon>Polarella</taxon>
    </lineage>
</organism>
<name>A0A813H1U1_POLGL</name>